<evidence type="ECO:0000256" key="8">
    <source>
        <dbReference type="ARBA" id="ARBA00023136"/>
    </source>
</evidence>
<dbReference type="AlphaFoldDB" id="A0A3P1VC66"/>
<feature type="transmembrane region" description="Helical" evidence="9">
    <location>
        <begin position="431"/>
        <end position="455"/>
    </location>
</feature>
<keyword evidence="4" id="KW-1003">Cell membrane</keyword>
<evidence type="ECO:0000256" key="6">
    <source>
        <dbReference type="ARBA" id="ARBA00022970"/>
    </source>
</evidence>
<dbReference type="RefSeq" id="WP_124777098.1">
    <property type="nucleotide sequence ID" value="NZ_RQZA01000005.1"/>
</dbReference>
<keyword evidence="8 9" id="KW-0472">Membrane</keyword>
<feature type="transmembrane region" description="Helical" evidence="9">
    <location>
        <begin position="77"/>
        <end position="99"/>
    </location>
</feature>
<feature type="transmembrane region" description="Helical" evidence="9">
    <location>
        <begin position="389"/>
        <end position="411"/>
    </location>
</feature>
<evidence type="ECO:0000256" key="2">
    <source>
        <dbReference type="ARBA" id="ARBA00008540"/>
    </source>
</evidence>
<keyword evidence="5 9" id="KW-0812">Transmembrane</keyword>
<keyword evidence="7 9" id="KW-1133">Transmembrane helix</keyword>
<evidence type="ECO:0000256" key="3">
    <source>
        <dbReference type="ARBA" id="ARBA00022448"/>
    </source>
</evidence>
<dbReference type="GO" id="GO:0015188">
    <property type="term" value="F:L-isoleucine transmembrane transporter activity"/>
    <property type="evidence" value="ECO:0007669"/>
    <property type="project" value="TreeGrafter"/>
</dbReference>
<dbReference type="Proteomes" id="UP000281771">
    <property type="component" value="Unassembled WGS sequence"/>
</dbReference>
<dbReference type="Pfam" id="PF05525">
    <property type="entry name" value="Branch_AA_trans"/>
    <property type="match status" value="1"/>
</dbReference>
<evidence type="ECO:0000313" key="11">
    <source>
        <dbReference type="Proteomes" id="UP000281771"/>
    </source>
</evidence>
<feature type="transmembrane region" description="Helical" evidence="9">
    <location>
        <begin position="119"/>
        <end position="138"/>
    </location>
</feature>
<protein>
    <recommendedName>
        <fullName evidence="9">Branched-chain amino acid transport system carrier protein</fullName>
    </recommendedName>
</protein>
<comment type="subcellular location">
    <subcellularLocation>
        <location evidence="1 9">Cell membrane</location>
        <topology evidence="1 9">Multi-pass membrane protein</topology>
    </subcellularLocation>
</comment>
<evidence type="ECO:0000256" key="7">
    <source>
        <dbReference type="ARBA" id="ARBA00022989"/>
    </source>
</evidence>
<reference evidence="10 11" key="1">
    <citation type="submission" date="2018-11" db="EMBL/GenBank/DDBJ databases">
        <title>Genomes From Bacteria Associated with the Canine Oral Cavity: a Test Case for Automated Genome-Based Taxonomic Assignment.</title>
        <authorList>
            <person name="Coil D.A."/>
            <person name="Jospin G."/>
            <person name="Darling A.E."/>
            <person name="Wallis C."/>
            <person name="Davis I.J."/>
            <person name="Harris S."/>
            <person name="Eisen J.A."/>
            <person name="Holcombe L.J."/>
            <person name="O'Flynn C."/>
        </authorList>
    </citation>
    <scope>NUCLEOTIDE SEQUENCE [LARGE SCALE GENOMIC DNA]</scope>
    <source>
        <strain evidence="10 11">OH4621_COT-116</strain>
    </source>
</reference>
<evidence type="ECO:0000313" key="10">
    <source>
        <dbReference type="EMBL" id="RRD31196.1"/>
    </source>
</evidence>
<feature type="transmembrane region" description="Helical" evidence="9">
    <location>
        <begin position="298"/>
        <end position="323"/>
    </location>
</feature>
<keyword evidence="6 9" id="KW-0029">Amino-acid transport</keyword>
<feature type="transmembrane region" description="Helical" evidence="9">
    <location>
        <begin position="236"/>
        <end position="258"/>
    </location>
</feature>
<comment type="similarity">
    <text evidence="2 9">Belongs to the branched chain amino acid transporter family.</text>
</comment>
<dbReference type="GO" id="GO:0015190">
    <property type="term" value="F:L-leucine transmembrane transporter activity"/>
    <property type="evidence" value="ECO:0007669"/>
    <property type="project" value="TreeGrafter"/>
</dbReference>
<dbReference type="GO" id="GO:0015818">
    <property type="term" value="P:isoleucine transport"/>
    <property type="evidence" value="ECO:0007669"/>
    <property type="project" value="TreeGrafter"/>
</dbReference>
<evidence type="ECO:0000256" key="4">
    <source>
        <dbReference type="ARBA" id="ARBA00022475"/>
    </source>
</evidence>
<dbReference type="PANTHER" id="PTHR30588:SF0">
    <property type="entry name" value="BRANCHED-CHAIN AMINO ACID PERMEASE BRNQ"/>
    <property type="match status" value="1"/>
</dbReference>
<feature type="transmembrane region" description="Helical" evidence="9">
    <location>
        <begin position="12"/>
        <end position="34"/>
    </location>
</feature>
<dbReference type="EMBL" id="RQZA01000005">
    <property type="protein sequence ID" value="RRD31196.1"/>
    <property type="molecule type" value="Genomic_DNA"/>
</dbReference>
<feature type="transmembrane region" description="Helical" evidence="9">
    <location>
        <begin position="40"/>
        <end position="65"/>
    </location>
</feature>
<feature type="transmembrane region" description="Helical" evidence="9">
    <location>
        <begin position="330"/>
        <end position="351"/>
    </location>
</feature>
<comment type="function">
    <text evidence="9">Component of the transport system for branched-chain amino acids.</text>
</comment>
<sequence>MKQSILVRYGTIGLMLFALFFGAGNLIYPAFLGLYSGQQFWLSILGFCLTAVTLPLLGVVAIAYTGTEDAESLARPISKHFALFFSIALYLSIGPFFAIPRTGATSYSIGIEPIFGSSFLVKALYAAVYFGLSYWLAIKPSKMVSRIGKYITPALLLVLALLVITSFINPAGGFGLAHNAGQGISSAFADSPLVAGLIQGYGTMDALASLAFSIVVIHAVKGFGVKENRDIAKVTVLSGVVAVVLLAVIYIFVARIGATSQSLFDFDGKMFLMKGQAIDGGHVLSQASLHYLGSLGRAVLAAIVFLACLTTSTGLISACAEYFHKIWPRLSYVAGATIFTLIALSLYFIGLSEIIKWSVPVLYLLYPLTVVIIFLSLTHQLFAGDKRVYQVTVAFTALAALYDALSTFSAMTGAFTLPEGVETFFSKTLPLGAYAMAWLPLAGIGFILGYIWHLLGKKHS</sequence>
<dbReference type="GO" id="GO:0015820">
    <property type="term" value="P:L-leucine transport"/>
    <property type="evidence" value="ECO:0007669"/>
    <property type="project" value="TreeGrafter"/>
</dbReference>
<dbReference type="GO" id="GO:0005886">
    <property type="term" value="C:plasma membrane"/>
    <property type="evidence" value="ECO:0007669"/>
    <property type="project" value="UniProtKB-SubCell"/>
</dbReference>
<evidence type="ECO:0000256" key="1">
    <source>
        <dbReference type="ARBA" id="ARBA00004651"/>
    </source>
</evidence>
<feature type="transmembrane region" description="Helical" evidence="9">
    <location>
        <begin position="150"/>
        <end position="168"/>
    </location>
</feature>
<keyword evidence="3 9" id="KW-0813">Transport</keyword>
<name>A0A3P1VC66_9STRE</name>
<evidence type="ECO:0000256" key="9">
    <source>
        <dbReference type="RuleBase" id="RU362122"/>
    </source>
</evidence>
<evidence type="ECO:0000256" key="5">
    <source>
        <dbReference type="ARBA" id="ARBA00022692"/>
    </source>
</evidence>
<proteinExistence type="inferred from homology"/>
<feature type="transmembrane region" description="Helical" evidence="9">
    <location>
        <begin position="357"/>
        <end position="377"/>
    </location>
</feature>
<dbReference type="GO" id="GO:0005304">
    <property type="term" value="F:L-valine transmembrane transporter activity"/>
    <property type="evidence" value="ECO:0007669"/>
    <property type="project" value="TreeGrafter"/>
</dbReference>
<comment type="caution">
    <text evidence="10">The sequence shown here is derived from an EMBL/GenBank/DDBJ whole genome shotgun (WGS) entry which is preliminary data.</text>
</comment>
<organism evidence="10 11">
    <name type="scientific">Streptococcus minor</name>
    <dbReference type="NCBI Taxonomy" id="229549"/>
    <lineage>
        <taxon>Bacteria</taxon>
        <taxon>Bacillati</taxon>
        <taxon>Bacillota</taxon>
        <taxon>Bacilli</taxon>
        <taxon>Lactobacillales</taxon>
        <taxon>Streptococcaceae</taxon>
        <taxon>Streptococcus</taxon>
    </lineage>
</organism>
<keyword evidence="11" id="KW-1185">Reference proteome</keyword>
<dbReference type="PANTHER" id="PTHR30588">
    <property type="entry name" value="BRANCHED-CHAIN AMINO ACID TRANSPORT SYSTEM 2 CARRIER PROTEIN"/>
    <property type="match status" value="1"/>
</dbReference>
<gene>
    <name evidence="10" type="primary">brnQ</name>
    <name evidence="10" type="ORF">EII38_06815</name>
</gene>
<accession>A0A3P1VC66</accession>
<dbReference type="NCBIfam" id="TIGR00796">
    <property type="entry name" value="livcs"/>
    <property type="match status" value="1"/>
</dbReference>
<comment type="caution">
    <text evidence="9">Lacks conserved residue(s) required for the propagation of feature annotation.</text>
</comment>
<dbReference type="InterPro" id="IPR004685">
    <property type="entry name" value="Brnchd-chn_aa_trnsp_Livcs"/>
</dbReference>